<evidence type="ECO:0000313" key="17">
    <source>
        <dbReference type="Proteomes" id="UP000750334"/>
    </source>
</evidence>
<keyword evidence="4" id="KW-0507">mRNA processing</keyword>
<comment type="subcellular location">
    <subcellularLocation>
        <location evidence="1">Nucleus</location>
    </subcellularLocation>
</comment>
<comment type="function">
    <text evidence="9">Involved in pre-mRNA splicing and cell cycle progression.</text>
</comment>
<feature type="coiled-coil region" evidence="12">
    <location>
        <begin position="777"/>
        <end position="804"/>
    </location>
</feature>
<dbReference type="PANTHER" id="PTHR11246">
    <property type="entry name" value="PRE-MRNA SPLICING FACTOR"/>
    <property type="match status" value="1"/>
</dbReference>
<dbReference type="Gene3D" id="1.25.40.10">
    <property type="entry name" value="Tetratricopeptide repeat domain"/>
    <property type="match status" value="3"/>
</dbReference>
<dbReference type="GO" id="GO:0000349">
    <property type="term" value="P:generation of catalytic spliceosome for first transesterification step"/>
    <property type="evidence" value="ECO:0007669"/>
    <property type="project" value="TreeGrafter"/>
</dbReference>
<gene>
    <name evidence="16" type="primary">SYF1</name>
    <name evidence="16" type="ORF">C6P45_005243</name>
</gene>
<evidence type="ECO:0000259" key="13">
    <source>
        <dbReference type="Pfam" id="PF23220"/>
    </source>
</evidence>
<evidence type="ECO:0000256" key="11">
    <source>
        <dbReference type="ARBA" id="ARBA00067212"/>
    </source>
</evidence>
<evidence type="ECO:0000256" key="1">
    <source>
        <dbReference type="ARBA" id="ARBA00004123"/>
    </source>
</evidence>
<evidence type="ECO:0000256" key="4">
    <source>
        <dbReference type="ARBA" id="ARBA00022664"/>
    </source>
</evidence>
<dbReference type="Proteomes" id="UP000750334">
    <property type="component" value="Unassembled WGS sequence"/>
</dbReference>
<evidence type="ECO:0000256" key="6">
    <source>
        <dbReference type="ARBA" id="ARBA00022737"/>
    </source>
</evidence>
<dbReference type="InterPro" id="IPR003107">
    <property type="entry name" value="HAT"/>
</dbReference>
<dbReference type="InterPro" id="IPR045075">
    <property type="entry name" value="Syf1-like"/>
</dbReference>
<dbReference type="GO" id="GO:0071014">
    <property type="term" value="C:post-mRNA release spliceosomal complex"/>
    <property type="evidence" value="ECO:0007669"/>
    <property type="project" value="TreeGrafter"/>
</dbReference>
<dbReference type="SMART" id="SM00386">
    <property type="entry name" value="HAT"/>
    <property type="match status" value="8"/>
</dbReference>
<dbReference type="InterPro" id="IPR056350">
    <property type="entry name" value="HAT_Syf1_central"/>
</dbReference>
<dbReference type="OrthoDB" id="10067343at2759"/>
<dbReference type="PANTHER" id="PTHR11246:SF5">
    <property type="entry name" value="PRE-MRNA-SPLICING FACTOR SYF1"/>
    <property type="match status" value="1"/>
</dbReference>
<evidence type="ECO:0000256" key="12">
    <source>
        <dbReference type="SAM" id="Coils"/>
    </source>
</evidence>
<dbReference type="InterPro" id="IPR011990">
    <property type="entry name" value="TPR-like_helical_dom_sf"/>
</dbReference>
<keyword evidence="17" id="KW-1185">Reference proteome</keyword>
<protein>
    <recommendedName>
        <fullName evidence="10">Pre-mRNA-splicing factor SYF1</fullName>
    </recommendedName>
    <alternativeName>
        <fullName evidence="11">Pre-mRNA-splicing factor syf1</fullName>
    </alternativeName>
</protein>
<feature type="domain" description="Pre-mRNA-splicing factor SYF1 central HAT repeats" evidence="13">
    <location>
        <begin position="300"/>
        <end position="421"/>
    </location>
</feature>
<evidence type="ECO:0000256" key="3">
    <source>
        <dbReference type="ARBA" id="ARBA00011524"/>
    </source>
</evidence>
<dbReference type="Pfam" id="PF23233">
    <property type="entry name" value="HAT_Syf1_CNRKL1_N"/>
    <property type="match status" value="1"/>
</dbReference>
<keyword evidence="6" id="KW-0677">Repeat</keyword>
<evidence type="ECO:0000259" key="14">
    <source>
        <dbReference type="Pfam" id="PF23231"/>
    </source>
</evidence>
<comment type="caution">
    <text evidence="16">The sequence shown here is derived from an EMBL/GenBank/DDBJ whole genome shotgun (WGS) entry which is preliminary data.</text>
</comment>
<sequence length="832" mass="97765">MEEINKYVKDDEDIAYEYELQKSPDDIQAWVHYLDRWKEQNKNGQKSNEGVLWLFRRYVNQFINNVDVWFVFITWMCDSYPRMNYMDISTLYNEGIENCGIKSEKLCLKYLKFAIEKNDLALIRQAFDISLSSLSKNLHYKLWEQLLIYIRDTVIPLIKTADQGEKSQADQFSDLIRNILKVDNETSNTDEDPTYRVNIWVSAFLERYLIVCPKDEVVDTLLLLGGTNDTNRIKTLFEKYLLKGNDFKNKSEVKDIPYSLNIVYLNALYELNESSRCQKFIDVLNELYSFNHTPLALITGKYFMKNGKFDELESHLDQLLINTTTVDDFGKVSKFHTDFEVALIECCLKVIDDSGEQEELSKLLEVHLAKLGNLTKHHDIQLNDLYLRKNPNNVRTWSERVNLKKSLKQKSDVYTNGILTVDPLKVKEPGALGKFWSNYAQLYWRNNDLDSAREIFEKALNVPFPYMKDLEIIWMTWIENELRINNVDRVFTLLREALKIPENAIALLEQYENPQNKVPTKFIMFHSLKLWVFYLDLIESRRFDVDFKGSESYRENVEIYENMIRLNVITPLLYVTYAKLARKFDDIRKSFQIYNRAISSFPPEIKFDIWLLYLKDALKSRLPVEQIRDLFNEALSQLVPHDIDCISIYLLNNEYEEGLSGVTEVTISKLIKSAKELSGKYIESKLKLWDLALEKTKSHFGLEMARPLYEDCITIIPRDKSPEYIVSFAKLEATVGEIVRAREILQYGAQLVPPVRNELLWNYWEQLEISNGDKERYKDMLKLKKKLEEEMKVDTEEVSQETGNIEFVAAKKIDIRRSAPRESNPNEIDLDL</sequence>
<evidence type="ECO:0000256" key="9">
    <source>
        <dbReference type="ARBA" id="ARBA00037272"/>
    </source>
</evidence>
<dbReference type="AlphaFoldDB" id="A0A9P6WBG2"/>
<comment type="subunit">
    <text evidence="3">Associated with the spliceosome.</text>
</comment>
<evidence type="ECO:0000313" key="16">
    <source>
        <dbReference type="EMBL" id="KAG0667920.1"/>
    </source>
</evidence>
<name>A0A9P6WBG2_MAUEX</name>
<evidence type="ECO:0000259" key="15">
    <source>
        <dbReference type="Pfam" id="PF23233"/>
    </source>
</evidence>
<evidence type="ECO:0000256" key="5">
    <source>
        <dbReference type="ARBA" id="ARBA00022728"/>
    </source>
</evidence>
<keyword evidence="8" id="KW-0539">Nucleus</keyword>
<dbReference type="EMBL" id="PUHR01000087">
    <property type="protein sequence ID" value="KAG0667920.1"/>
    <property type="molecule type" value="Genomic_DNA"/>
</dbReference>
<dbReference type="Pfam" id="PF23220">
    <property type="entry name" value="HAT_Syf1_M"/>
    <property type="match status" value="1"/>
</dbReference>
<dbReference type="Pfam" id="PF23231">
    <property type="entry name" value="HAT_Syf1_CNRKL1_C"/>
    <property type="match status" value="1"/>
</dbReference>
<evidence type="ECO:0000256" key="8">
    <source>
        <dbReference type="ARBA" id="ARBA00023242"/>
    </source>
</evidence>
<evidence type="ECO:0000256" key="10">
    <source>
        <dbReference type="ARBA" id="ARBA00039472"/>
    </source>
</evidence>
<organism evidence="16 17">
    <name type="scientific">Maudiozyma exigua</name>
    <name type="common">Yeast</name>
    <name type="synonym">Kazachstania exigua</name>
    <dbReference type="NCBI Taxonomy" id="34358"/>
    <lineage>
        <taxon>Eukaryota</taxon>
        <taxon>Fungi</taxon>
        <taxon>Dikarya</taxon>
        <taxon>Ascomycota</taxon>
        <taxon>Saccharomycotina</taxon>
        <taxon>Saccharomycetes</taxon>
        <taxon>Saccharomycetales</taxon>
        <taxon>Saccharomycetaceae</taxon>
        <taxon>Maudiozyma</taxon>
    </lineage>
</organism>
<dbReference type="GO" id="GO:0000974">
    <property type="term" value="C:Prp19 complex"/>
    <property type="evidence" value="ECO:0007669"/>
    <property type="project" value="TreeGrafter"/>
</dbReference>
<keyword evidence="12" id="KW-0175">Coiled coil</keyword>
<keyword evidence="7" id="KW-0508">mRNA splicing</keyword>
<reference evidence="16 17" key="1">
    <citation type="submission" date="2020-11" db="EMBL/GenBank/DDBJ databases">
        <title>Kefir isolates.</title>
        <authorList>
            <person name="Marcisauskas S."/>
            <person name="Kim Y."/>
            <person name="Blasche S."/>
        </authorList>
    </citation>
    <scope>NUCLEOTIDE SEQUENCE [LARGE SCALE GENOMIC DNA]</scope>
    <source>
        <strain evidence="16 17">OG2</strain>
    </source>
</reference>
<evidence type="ECO:0000256" key="7">
    <source>
        <dbReference type="ARBA" id="ARBA00023187"/>
    </source>
</evidence>
<evidence type="ECO:0000256" key="2">
    <source>
        <dbReference type="ARBA" id="ARBA00008644"/>
    </source>
</evidence>
<feature type="domain" description="Pre-mRNA-splicing factor Syf1-like N-terminal HAT-repeats" evidence="15">
    <location>
        <begin position="12"/>
        <end position="152"/>
    </location>
</feature>
<dbReference type="FunFam" id="1.25.40.10:FF:000137">
    <property type="entry name" value="Pre-mRNA-splicing factor syf1"/>
    <property type="match status" value="1"/>
</dbReference>
<dbReference type="InterPro" id="IPR055430">
    <property type="entry name" value="HAT_Syf1_CNRKL1_C"/>
</dbReference>
<proteinExistence type="inferred from homology"/>
<dbReference type="GO" id="GO:0071007">
    <property type="term" value="C:U2-type catalytic step 2 spliceosome"/>
    <property type="evidence" value="ECO:0007669"/>
    <property type="project" value="TreeGrafter"/>
</dbReference>
<comment type="similarity">
    <text evidence="2">Belongs to the crooked-neck family.</text>
</comment>
<keyword evidence="5" id="KW-0747">Spliceosome</keyword>
<feature type="domain" description="Pre-mRNA-splicing factor Syf1/CRNKL1-like C-terminal HAT-repeats" evidence="14">
    <location>
        <begin position="428"/>
        <end position="802"/>
    </location>
</feature>
<dbReference type="SUPFAM" id="SSF48452">
    <property type="entry name" value="TPR-like"/>
    <property type="match status" value="2"/>
</dbReference>
<dbReference type="InterPro" id="IPR055433">
    <property type="entry name" value="HAT_Syf1-like_N"/>
</dbReference>
<accession>A0A9P6WBG2</accession>